<sequence length="346" mass="35848">MTDRTTGSGDERYPTGRFTRPPEDEWAPGDPESGHRAPREARPGERLPGEPSPDEGADRMPDEGAGRGQAGPGRMPDEGMGRMTEGTGRMPDEGAGRAPDEGTGRMPDEGMGRMRGGAGRMPDEGAGRMPGEGAGRMHDDPGEGSSGLFGKSDPATVPGSGEARARGAEAYDRPHGSEGLRPGTEDLGADTTRAPGGDAAPAPGQRRMPDDGLGAPSAGAATAHGGAAGDGGHGSARGTAAPAASGQAAGAGTPLMSYDETDRWEQRMRQVAAGFVDEPRGAVVEADRALEEIAERFTDAVTRRRRTLRASWEGGEEHGPGAETDTEQLRLALRDYRELAGRLLHG</sequence>
<feature type="compositionally biased region" description="Basic and acidic residues" evidence="1">
    <location>
        <begin position="163"/>
        <end position="178"/>
    </location>
</feature>
<feature type="compositionally biased region" description="Low complexity" evidence="1">
    <location>
        <begin position="236"/>
        <end position="254"/>
    </location>
</feature>
<evidence type="ECO:0000313" key="2">
    <source>
        <dbReference type="EMBL" id="GGW39247.1"/>
    </source>
</evidence>
<comment type="caution">
    <text evidence="2">The sequence shown here is derived from an EMBL/GenBank/DDBJ whole genome shotgun (WGS) entry which is preliminary data.</text>
</comment>
<dbReference type="RefSeq" id="WP_308431540.1">
    <property type="nucleotide sequence ID" value="NZ_BMUE01000002.1"/>
</dbReference>
<proteinExistence type="predicted"/>
<feature type="region of interest" description="Disordered" evidence="1">
    <location>
        <begin position="1"/>
        <end position="255"/>
    </location>
</feature>
<accession>A0A918J0C8</accession>
<organism evidence="2 3">
    <name type="scientific">Streptomyces lucensis JCM 4490</name>
    <dbReference type="NCBI Taxonomy" id="1306176"/>
    <lineage>
        <taxon>Bacteria</taxon>
        <taxon>Bacillati</taxon>
        <taxon>Actinomycetota</taxon>
        <taxon>Actinomycetes</taxon>
        <taxon>Kitasatosporales</taxon>
        <taxon>Streptomycetaceae</taxon>
        <taxon>Streptomyces</taxon>
    </lineage>
</organism>
<feature type="compositionally biased region" description="Basic and acidic residues" evidence="1">
    <location>
        <begin position="56"/>
        <end position="65"/>
    </location>
</feature>
<feature type="compositionally biased region" description="Low complexity" evidence="1">
    <location>
        <begin position="194"/>
        <end position="204"/>
    </location>
</feature>
<dbReference type="AlphaFoldDB" id="A0A918J0C8"/>
<dbReference type="EMBL" id="BMUE01000002">
    <property type="protein sequence ID" value="GGW39247.1"/>
    <property type="molecule type" value="Genomic_DNA"/>
</dbReference>
<reference evidence="2" key="1">
    <citation type="journal article" date="2014" name="Int. J. Syst. Evol. Microbiol.">
        <title>Complete genome sequence of Corynebacterium casei LMG S-19264T (=DSM 44701T), isolated from a smear-ripened cheese.</title>
        <authorList>
            <consortium name="US DOE Joint Genome Institute (JGI-PGF)"/>
            <person name="Walter F."/>
            <person name="Albersmeier A."/>
            <person name="Kalinowski J."/>
            <person name="Ruckert C."/>
        </authorList>
    </citation>
    <scope>NUCLEOTIDE SEQUENCE</scope>
    <source>
        <strain evidence="2">JCM 4490</strain>
    </source>
</reference>
<evidence type="ECO:0000313" key="3">
    <source>
        <dbReference type="Proteomes" id="UP000620224"/>
    </source>
</evidence>
<feature type="compositionally biased region" description="Low complexity" evidence="1">
    <location>
        <begin position="214"/>
        <end position="225"/>
    </location>
</feature>
<feature type="compositionally biased region" description="Gly residues" evidence="1">
    <location>
        <begin position="226"/>
        <end position="235"/>
    </location>
</feature>
<feature type="compositionally biased region" description="Basic and acidic residues" evidence="1">
    <location>
        <begin position="90"/>
        <end position="112"/>
    </location>
</feature>
<gene>
    <name evidence="2" type="ORF">GCM10010503_14400</name>
</gene>
<dbReference type="Proteomes" id="UP000620224">
    <property type="component" value="Unassembled WGS sequence"/>
</dbReference>
<feature type="compositionally biased region" description="Basic and acidic residues" evidence="1">
    <location>
        <begin position="1"/>
        <end position="14"/>
    </location>
</feature>
<protein>
    <submittedName>
        <fullName evidence="2">Uncharacterized protein</fullName>
    </submittedName>
</protein>
<evidence type="ECO:0000256" key="1">
    <source>
        <dbReference type="SAM" id="MobiDB-lite"/>
    </source>
</evidence>
<reference evidence="2" key="2">
    <citation type="submission" date="2020-09" db="EMBL/GenBank/DDBJ databases">
        <authorList>
            <person name="Sun Q."/>
            <person name="Ohkuma M."/>
        </authorList>
    </citation>
    <scope>NUCLEOTIDE SEQUENCE</scope>
    <source>
        <strain evidence="2">JCM 4490</strain>
    </source>
</reference>
<keyword evidence="3" id="KW-1185">Reference proteome</keyword>
<feature type="compositionally biased region" description="Basic and acidic residues" evidence="1">
    <location>
        <begin position="32"/>
        <end position="48"/>
    </location>
</feature>
<name>A0A918J0C8_9ACTN</name>